<proteinExistence type="inferred from homology"/>
<comment type="similarity">
    <text evidence="1">Belongs to the thioesterase family.</text>
</comment>
<dbReference type="GO" id="GO:0016787">
    <property type="term" value="F:hydrolase activity"/>
    <property type="evidence" value="ECO:0007669"/>
    <property type="project" value="UniProtKB-KW"/>
</dbReference>
<dbReference type="PANTHER" id="PTHR11487:SF0">
    <property type="entry name" value="S-ACYL FATTY ACID SYNTHASE THIOESTERASE, MEDIUM CHAIN"/>
    <property type="match status" value="1"/>
</dbReference>
<protein>
    <submittedName>
        <fullName evidence="5">Predicted protein</fullName>
    </submittedName>
</protein>
<evidence type="ECO:0000256" key="2">
    <source>
        <dbReference type="ARBA" id="ARBA00022801"/>
    </source>
</evidence>
<dbReference type="Pfam" id="PF00975">
    <property type="entry name" value="Thioesterase"/>
    <property type="match status" value="1"/>
</dbReference>
<keyword evidence="6" id="KW-1185">Reference proteome</keyword>
<dbReference type="InterPro" id="IPR012223">
    <property type="entry name" value="TEII"/>
</dbReference>
<evidence type="ECO:0000313" key="6">
    <source>
        <dbReference type="Proteomes" id="UP000002805"/>
    </source>
</evidence>
<evidence type="ECO:0000259" key="4">
    <source>
        <dbReference type="SMART" id="SM00824"/>
    </source>
</evidence>
<evidence type="ECO:0000256" key="1">
    <source>
        <dbReference type="ARBA" id="ARBA00007169"/>
    </source>
</evidence>
<dbReference type="eggNOG" id="COG3208">
    <property type="taxonomic scope" value="Bacteria"/>
</dbReference>
<dbReference type="SMART" id="SM00824">
    <property type="entry name" value="PKS_TE"/>
    <property type="match status" value="1"/>
</dbReference>
<dbReference type="Gene3D" id="3.40.50.1820">
    <property type="entry name" value="alpha/beta hydrolase"/>
    <property type="match status" value="1"/>
</dbReference>
<dbReference type="InterPro" id="IPR029058">
    <property type="entry name" value="AB_hydrolase_fold"/>
</dbReference>
<reference evidence="6" key="1">
    <citation type="submission" date="2008-02" db="EMBL/GenBank/DDBJ databases">
        <authorList>
            <consortium name="The Broad Institute Genome Sequencing Platform"/>
            <person name="Fischbach M."/>
            <person name="Ward D."/>
            <person name="Young S."/>
            <person name="Jaffe D."/>
            <person name="Gnerre S."/>
            <person name="Berlin A."/>
            <person name="Heiman D."/>
            <person name="Hepburn T."/>
            <person name="Sykes S."/>
            <person name="Alvarado L."/>
            <person name="Kodira C.D."/>
            <person name="Straight P."/>
            <person name="Clardy J."/>
            <person name="Hung D."/>
            <person name="Kolter R."/>
            <person name="Mekalanos J."/>
            <person name="Walker S."/>
            <person name="Walsh C.T."/>
            <person name="Lander E."/>
            <person name="Galagan J."/>
            <person name="Nusbaum C."/>
            <person name="Birren B."/>
        </authorList>
    </citation>
    <scope>NUCLEOTIDE SEQUENCE [LARGE SCALE GENOMIC DNA]</scope>
    <source>
        <strain evidence="6">ATCC 25486 / DSM 40338 / CBS 914.69 / JCM 4507 / NBRC 13074 / NRRL 2958 / 5647</strain>
    </source>
</reference>
<name>D6X805_STRE2</name>
<dbReference type="Proteomes" id="UP000002805">
    <property type="component" value="Chromosome"/>
</dbReference>
<feature type="compositionally biased region" description="Polar residues" evidence="3">
    <location>
        <begin position="278"/>
        <end position="293"/>
    </location>
</feature>
<reference evidence="6" key="2">
    <citation type="submission" date="2009-10" db="EMBL/GenBank/DDBJ databases">
        <title>The genome sequence of Streptomyces pristinaespiralis strain ATCC 25486.</title>
        <authorList>
            <consortium name="The Broad Institute Genome Sequencing Platform"/>
            <consortium name="Broad Institute Microbial Sequencing Center"/>
            <person name="Fischbach M."/>
            <person name="Godfrey P."/>
            <person name="Ward D."/>
            <person name="Young S."/>
            <person name="Zeng Q."/>
            <person name="Koehrsen M."/>
            <person name="Alvarado L."/>
            <person name="Berlin A.M."/>
            <person name="Bochicchio J."/>
            <person name="Borenstein D."/>
            <person name="Chapman S.B."/>
            <person name="Chen Z."/>
            <person name="Engels R."/>
            <person name="Freedman E."/>
            <person name="Gellesch M."/>
            <person name="Goldberg J."/>
            <person name="Griggs A."/>
            <person name="Gujja S."/>
            <person name="Heilman E.R."/>
            <person name="Heiman D.I."/>
            <person name="Hepburn T.A."/>
            <person name="Howarth C."/>
            <person name="Jen D."/>
            <person name="Larson L."/>
            <person name="Lewis B."/>
            <person name="Mehta T."/>
            <person name="Park D."/>
            <person name="Pearson M."/>
            <person name="Richards J."/>
            <person name="Roberts A."/>
            <person name="Saif S."/>
            <person name="Shea T.D."/>
            <person name="Shenoy N."/>
            <person name="Sisk P."/>
            <person name="Stolte C."/>
            <person name="Sykes S.N."/>
            <person name="Thomson T."/>
            <person name="Walk T."/>
            <person name="White J."/>
            <person name="Yandava C."/>
            <person name="Straight P."/>
            <person name="Clardy J."/>
            <person name="Hung D."/>
            <person name="Kolter R."/>
            <person name="Mekalanos J."/>
            <person name="Walker S."/>
            <person name="Walsh C.T."/>
            <person name="Wieland-Brown L.C."/>
            <person name="Haas B."/>
            <person name="Nusbaum C."/>
            <person name="Birren B."/>
        </authorList>
    </citation>
    <scope>NUCLEOTIDE SEQUENCE [LARGE SCALE GENOMIC DNA]</scope>
    <source>
        <strain evidence="6">ATCC 25486 / DSM 40338 / CBS 914.69 / JCM 4507 / NBRC 13074 / NRRL 2958 / 5647</strain>
    </source>
</reference>
<feature type="region of interest" description="Disordered" evidence="3">
    <location>
        <begin position="263"/>
        <end position="293"/>
    </location>
</feature>
<dbReference type="GO" id="GO:0008610">
    <property type="term" value="P:lipid biosynthetic process"/>
    <property type="evidence" value="ECO:0007669"/>
    <property type="project" value="TreeGrafter"/>
</dbReference>
<dbReference type="AlphaFoldDB" id="D6X805"/>
<keyword evidence="2" id="KW-0378">Hydrolase</keyword>
<feature type="domain" description="Thioesterase TesA-like" evidence="4">
    <location>
        <begin position="33"/>
        <end position="255"/>
    </location>
</feature>
<dbReference type="PANTHER" id="PTHR11487">
    <property type="entry name" value="THIOESTERASE"/>
    <property type="match status" value="1"/>
</dbReference>
<evidence type="ECO:0000256" key="3">
    <source>
        <dbReference type="SAM" id="MobiDB-lite"/>
    </source>
</evidence>
<dbReference type="SUPFAM" id="SSF53474">
    <property type="entry name" value="alpha/beta-Hydrolases"/>
    <property type="match status" value="1"/>
</dbReference>
<accession>D6X805</accession>
<organism evidence="5 6">
    <name type="scientific">Streptomyces pristinaespiralis (strain ATCC 25486 / DSM 40338 / CBS 914.69 / JCM 4507 / KCC S-0507 / NBRC 13074 / NRRL 2958 / 5647)</name>
    <dbReference type="NCBI Taxonomy" id="457429"/>
    <lineage>
        <taxon>Bacteria</taxon>
        <taxon>Bacillati</taxon>
        <taxon>Actinomycetota</taxon>
        <taxon>Actinomycetes</taxon>
        <taxon>Kitasatosporales</taxon>
        <taxon>Streptomycetaceae</taxon>
        <taxon>Streptomyces</taxon>
    </lineage>
</organism>
<dbReference type="HOGENOM" id="CLU_070456_1_1_11"/>
<feature type="region of interest" description="Disordered" evidence="3">
    <location>
        <begin position="1"/>
        <end position="24"/>
    </location>
</feature>
<gene>
    <name evidence="5" type="ORF">SSDG_07540</name>
</gene>
<dbReference type="EMBL" id="CM000950">
    <property type="protein sequence ID" value="EFH32273.1"/>
    <property type="molecule type" value="Genomic_DNA"/>
</dbReference>
<dbReference type="InterPro" id="IPR001031">
    <property type="entry name" value="Thioesterase"/>
</dbReference>
<sequence length="293" mass="31294">MARPPDGRRMNTRTTGPWYRSPDPRPGATVRLLCFPHGGGTTAAYHHWPALLPDSVELHAAQYPGHADRITEPLQHDLHTLADQAAAAARPLTGGPYALYGHSLGALVAYETALRLQAAGSPPQRLVVSGMPAPHLVRPGAVHRAGDSALIAELRRLDGFPDELLAHPDMLDIVLRTARADYALAETYRPRPGALLHTPLTVHRATGDPELTAAEAAGWRAATTGPVREQTFPGGHFHLAHEPAPVLLDLTADLTADLSARLVSGTSARRQPPPPAWTGTTTRLPSPNTGRPI</sequence>
<evidence type="ECO:0000313" key="5">
    <source>
        <dbReference type="EMBL" id="EFH32273.1"/>
    </source>
</evidence>
<dbReference type="InterPro" id="IPR020802">
    <property type="entry name" value="TesA-like"/>
</dbReference>